<accession>A0A4D6NL77</accession>
<evidence type="ECO:0000313" key="1">
    <source>
        <dbReference type="EMBL" id="QCE14540.1"/>
    </source>
</evidence>
<reference evidence="1 2" key="1">
    <citation type="submission" date="2019-04" db="EMBL/GenBank/DDBJ databases">
        <title>An improved genome assembly and genetic linkage map for asparagus bean, Vigna unguiculata ssp. sesquipedialis.</title>
        <authorList>
            <person name="Xia Q."/>
            <person name="Zhang R."/>
            <person name="Dong Y."/>
        </authorList>
    </citation>
    <scope>NUCLEOTIDE SEQUENCE [LARGE SCALE GENOMIC DNA]</scope>
    <source>
        <tissue evidence="1">Leaf</tissue>
    </source>
</reference>
<name>A0A4D6NL77_VIGUN</name>
<sequence length="83" mass="8961">MTSANTEVLPGPLQHLIVTPLIRVRVSFSSPNGAVFTELCSWLSLVVPSSLHTSAQPNQATPSSQKLTNTASLTVANFRWSRI</sequence>
<organism evidence="1 2">
    <name type="scientific">Vigna unguiculata</name>
    <name type="common">Cowpea</name>
    <dbReference type="NCBI Taxonomy" id="3917"/>
    <lineage>
        <taxon>Eukaryota</taxon>
        <taxon>Viridiplantae</taxon>
        <taxon>Streptophyta</taxon>
        <taxon>Embryophyta</taxon>
        <taxon>Tracheophyta</taxon>
        <taxon>Spermatophyta</taxon>
        <taxon>Magnoliopsida</taxon>
        <taxon>eudicotyledons</taxon>
        <taxon>Gunneridae</taxon>
        <taxon>Pentapetalae</taxon>
        <taxon>rosids</taxon>
        <taxon>fabids</taxon>
        <taxon>Fabales</taxon>
        <taxon>Fabaceae</taxon>
        <taxon>Papilionoideae</taxon>
        <taxon>50 kb inversion clade</taxon>
        <taxon>NPAAA clade</taxon>
        <taxon>indigoferoid/millettioid clade</taxon>
        <taxon>Phaseoleae</taxon>
        <taxon>Vigna</taxon>
    </lineage>
</organism>
<dbReference type="Proteomes" id="UP000501690">
    <property type="component" value="Linkage Group LG11"/>
</dbReference>
<gene>
    <name evidence="1" type="ORF">DEO72_LG11g1543</name>
</gene>
<dbReference type="AlphaFoldDB" id="A0A4D6NL77"/>
<protein>
    <submittedName>
        <fullName evidence="1">Uncharacterized protein</fullName>
    </submittedName>
</protein>
<dbReference type="EMBL" id="CP039355">
    <property type="protein sequence ID" value="QCE14540.1"/>
    <property type="molecule type" value="Genomic_DNA"/>
</dbReference>
<evidence type="ECO:0000313" key="2">
    <source>
        <dbReference type="Proteomes" id="UP000501690"/>
    </source>
</evidence>
<keyword evidence="2" id="KW-1185">Reference proteome</keyword>
<proteinExistence type="predicted"/>